<dbReference type="Proteomes" id="UP000198983">
    <property type="component" value="Chromosome I"/>
</dbReference>
<keyword evidence="2" id="KW-1185">Reference proteome</keyword>
<evidence type="ECO:0000313" key="1">
    <source>
        <dbReference type="EMBL" id="SDS72327.1"/>
    </source>
</evidence>
<dbReference type="AlphaFoldDB" id="A0A1H1UIH8"/>
<proteinExistence type="predicted"/>
<accession>A0A1H1UIH8</accession>
<protein>
    <submittedName>
        <fullName evidence="1">Uncharacterized protein</fullName>
    </submittedName>
</protein>
<dbReference type="EMBL" id="LT629732">
    <property type="protein sequence ID" value="SDS72327.1"/>
    <property type="molecule type" value="Genomic_DNA"/>
</dbReference>
<gene>
    <name evidence="1" type="ORF">SAMN04489717_3646</name>
</gene>
<organism evidence="1 2">
    <name type="scientific">Actinopolymorpha singaporensis</name>
    <dbReference type="NCBI Taxonomy" id="117157"/>
    <lineage>
        <taxon>Bacteria</taxon>
        <taxon>Bacillati</taxon>
        <taxon>Actinomycetota</taxon>
        <taxon>Actinomycetes</taxon>
        <taxon>Propionibacteriales</taxon>
        <taxon>Actinopolymorphaceae</taxon>
        <taxon>Actinopolymorpha</taxon>
    </lineage>
</organism>
<evidence type="ECO:0000313" key="2">
    <source>
        <dbReference type="Proteomes" id="UP000198983"/>
    </source>
</evidence>
<name>A0A1H1UIH8_9ACTN</name>
<reference evidence="1 2" key="1">
    <citation type="submission" date="2016-10" db="EMBL/GenBank/DDBJ databases">
        <authorList>
            <person name="de Groot N.N."/>
        </authorList>
    </citation>
    <scope>NUCLEOTIDE SEQUENCE [LARGE SCALE GENOMIC DNA]</scope>
    <source>
        <strain evidence="1 2">DSM 22024</strain>
    </source>
</reference>
<sequence length="35" mass="3864">MAYTLPDNIDRRPVAIDEWMEQAQWSAAVPTSGSG</sequence>